<dbReference type="EMBL" id="BLRU01000039">
    <property type="protein sequence ID" value="GFP19122.1"/>
    <property type="molecule type" value="Genomic_DNA"/>
</dbReference>
<evidence type="ECO:0000313" key="8">
    <source>
        <dbReference type="EMBL" id="GFP30390.1"/>
    </source>
</evidence>
<evidence type="ECO:0008006" key="14">
    <source>
        <dbReference type="Google" id="ProtNLM"/>
    </source>
</evidence>
<keyword evidence="1" id="KW-0479">Metal-binding</keyword>
<evidence type="ECO:0000313" key="11">
    <source>
        <dbReference type="Proteomes" id="UP000574717"/>
    </source>
</evidence>
<keyword evidence="2" id="KW-0408">Iron</keyword>
<dbReference type="AlphaFoldDB" id="A0A6V8NFS0"/>
<dbReference type="EMBL" id="BLRW01000002">
    <property type="protein sequence ID" value="GFP22569.1"/>
    <property type="molecule type" value="Genomic_DNA"/>
</dbReference>
<dbReference type="InterPro" id="IPR036010">
    <property type="entry name" value="2Fe-2S_ferredoxin-like_sf"/>
</dbReference>
<evidence type="ECO:0000259" key="5">
    <source>
        <dbReference type="PROSITE" id="PS51379"/>
    </source>
</evidence>
<evidence type="ECO:0000313" key="9">
    <source>
        <dbReference type="EMBL" id="GFP38471.1"/>
    </source>
</evidence>
<dbReference type="PROSITE" id="PS51379">
    <property type="entry name" value="4FE4S_FER_2"/>
    <property type="match status" value="2"/>
</dbReference>
<dbReference type="Proteomes" id="UP000585609">
    <property type="component" value="Unassembled WGS sequence"/>
</dbReference>
<name>A0A6V8NFS0_9ACTN</name>
<keyword evidence="13" id="KW-1185">Reference proteome</keyword>
<evidence type="ECO:0000256" key="3">
    <source>
        <dbReference type="ARBA" id="ARBA00023014"/>
    </source>
</evidence>
<dbReference type="RefSeq" id="WP_258188955.1">
    <property type="nucleotide sequence ID" value="NZ_BLRU01000039.1"/>
</dbReference>
<organism evidence="6 11">
    <name type="scientific">Candidatus Hakubella thermalkaliphila</name>
    <dbReference type="NCBI Taxonomy" id="2754717"/>
    <lineage>
        <taxon>Bacteria</taxon>
        <taxon>Bacillati</taxon>
        <taxon>Actinomycetota</taxon>
        <taxon>Actinomycetota incertae sedis</taxon>
        <taxon>Candidatus Hakubellales</taxon>
        <taxon>Candidatus Hakubellaceae</taxon>
        <taxon>Candidatus Hakubella</taxon>
    </lineage>
</organism>
<feature type="domain" description="2Fe-2S ferredoxin-type" evidence="4">
    <location>
        <begin position="5"/>
        <end position="83"/>
    </location>
</feature>
<comment type="caution">
    <text evidence="6">The sequence shown here is derived from an EMBL/GenBank/DDBJ whole genome shotgun (WGS) entry which is preliminary data.</text>
</comment>
<evidence type="ECO:0000256" key="1">
    <source>
        <dbReference type="ARBA" id="ARBA00022723"/>
    </source>
</evidence>
<dbReference type="PROSITE" id="PS51085">
    <property type="entry name" value="2FE2S_FER_2"/>
    <property type="match status" value="1"/>
</dbReference>
<dbReference type="GO" id="GO:0046872">
    <property type="term" value="F:metal ion binding"/>
    <property type="evidence" value="ECO:0007669"/>
    <property type="project" value="UniProtKB-KW"/>
</dbReference>
<dbReference type="PROSITE" id="PS00198">
    <property type="entry name" value="4FE4S_FER_1"/>
    <property type="match status" value="1"/>
</dbReference>
<sequence>MAQLQAVRIHIMGKTYSVPAALTIMKAMEYAGYKLIRGCGCRGGFCGACGTIYRTPGDYRIKVGLACQAVVEEDMYLTQLPFFPAQAATYHLDQAKPALSQLLKCYPELSRCLGCNTCTRTCPQELKVMDYMAAAMRGDIARVADLSFECIMCGLCASRCPAETVPYNVAILARRLYGKYMAKKAQHLAEVVSKIKAGEFDASLNQMADQNINELKKLYNSRDIEP</sequence>
<dbReference type="SUPFAM" id="SSF54292">
    <property type="entry name" value="2Fe-2S ferredoxin-like"/>
    <property type="match status" value="1"/>
</dbReference>
<keyword evidence="3" id="KW-0411">Iron-sulfur</keyword>
<reference evidence="10 11" key="1">
    <citation type="journal article" date="2020" name="Front. Microbiol.">
        <title>Single-cell genomics of novel Actinobacteria with the Wood-Ljungdahl pathway discovered in a serpentinizing system.</title>
        <authorList>
            <person name="Merino N."/>
            <person name="Kawai M."/>
            <person name="Boyd E.S."/>
            <person name="Colman D.R."/>
            <person name="McGlynn S.E."/>
            <person name="Nealson K.H."/>
            <person name="Kurokawa K."/>
            <person name="Hongoh Y."/>
        </authorList>
    </citation>
    <scope>NUCLEOTIDE SEQUENCE [LARGE SCALE GENOMIC DNA]</scope>
    <source>
        <strain evidence="6 11">S03</strain>
        <strain evidence="7 12">S09_30</strain>
        <strain evidence="8 13">S34</strain>
        <strain evidence="9 10">S47</strain>
    </source>
</reference>
<dbReference type="InterPro" id="IPR017900">
    <property type="entry name" value="4Fe4S_Fe_S_CS"/>
</dbReference>
<gene>
    <name evidence="6" type="ORF">HKBW3S03_00626</name>
    <name evidence="7" type="ORF">HKBW3S09_00036</name>
    <name evidence="8" type="ORF">HKBW3S34_01311</name>
    <name evidence="9" type="ORF">HKBW3S47_00172</name>
</gene>
<dbReference type="Proteomes" id="UP000574717">
    <property type="component" value="Unassembled WGS sequence"/>
</dbReference>
<evidence type="ECO:0000313" key="12">
    <source>
        <dbReference type="Proteomes" id="UP000585609"/>
    </source>
</evidence>
<dbReference type="Proteomes" id="UP000569018">
    <property type="component" value="Unassembled WGS sequence"/>
</dbReference>
<evidence type="ECO:0000313" key="13">
    <source>
        <dbReference type="Proteomes" id="UP000588083"/>
    </source>
</evidence>
<dbReference type="Proteomes" id="UP000588083">
    <property type="component" value="Unassembled WGS sequence"/>
</dbReference>
<dbReference type="InterPro" id="IPR006058">
    <property type="entry name" value="2Fe2S_fd_BS"/>
</dbReference>
<feature type="domain" description="4Fe-4S ferredoxin-type" evidence="5">
    <location>
        <begin position="103"/>
        <end position="132"/>
    </location>
</feature>
<dbReference type="EMBL" id="BLSD01000005">
    <property type="protein sequence ID" value="GFP38471.1"/>
    <property type="molecule type" value="Genomic_DNA"/>
</dbReference>
<feature type="domain" description="4Fe-4S ferredoxin-type" evidence="5">
    <location>
        <begin position="139"/>
        <end position="170"/>
    </location>
</feature>
<accession>A0A6V8NFS0</accession>
<dbReference type="InterPro" id="IPR001041">
    <property type="entry name" value="2Fe-2S_ferredoxin-type"/>
</dbReference>
<proteinExistence type="predicted"/>
<protein>
    <recommendedName>
        <fullName evidence="14">4Fe-4S ferredoxin</fullName>
    </recommendedName>
</protein>
<evidence type="ECO:0000259" key="4">
    <source>
        <dbReference type="PROSITE" id="PS51085"/>
    </source>
</evidence>
<dbReference type="SUPFAM" id="SSF46548">
    <property type="entry name" value="alpha-helical ferredoxin"/>
    <property type="match status" value="1"/>
</dbReference>
<evidence type="ECO:0000313" key="7">
    <source>
        <dbReference type="EMBL" id="GFP22569.1"/>
    </source>
</evidence>
<dbReference type="PROSITE" id="PS00197">
    <property type="entry name" value="2FE2S_FER_1"/>
    <property type="match status" value="1"/>
</dbReference>
<dbReference type="Gene3D" id="3.30.70.20">
    <property type="match status" value="1"/>
</dbReference>
<evidence type="ECO:0000256" key="2">
    <source>
        <dbReference type="ARBA" id="ARBA00023004"/>
    </source>
</evidence>
<dbReference type="Pfam" id="PF13187">
    <property type="entry name" value="Fer4_9"/>
    <property type="match status" value="1"/>
</dbReference>
<dbReference type="EMBL" id="BLRZ01000063">
    <property type="protein sequence ID" value="GFP30390.1"/>
    <property type="molecule type" value="Genomic_DNA"/>
</dbReference>
<dbReference type="InterPro" id="IPR017896">
    <property type="entry name" value="4Fe4S_Fe-S-bd"/>
</dbReference>
<evidence type="ECO:0000313" key="10">
    <source>
        <dbReference type="Proteomes" id="UP000569018"/>
    </source>
</evidence>
<evidence type="ECO:0000313" key="6">
    <source>
        <dbReference type="EMBL" id="GFP19122.1"/>
    </source>
</evidence>
<dbReference type="GO" id="GO:0051537">
    <property type="term" value="F:2 iron, 2 sulfur cluster binding"/>
    <property type="evidence" value="ECO:0007669"/>
    <property type="project" value="InterPro"/>
</dbReference>